<organism evidence="1">
    <name type="scientific">marine sediment metagenome</name>
    <dbReference type="NCBI Taxonomy" id="412755"/>
    <lineage>
        <taxon>unclassified sequences</taxon>
        <taxon>metagenomes</taxon>
        <taxon>ecological metagenomes</taxon>
    </lineage>
</organism>
<accession>A0A0F8XWC3</accession>
<reference evidence="1" key="1">
    <citation type="journal article" date="2015" name="Nature">
        <title>Complex archaea that bridge the gap between prokaryotes and eukaryotes.</title>
        <authorList>
            <person name="Spang A."/>
            <person name="Saw J.H."/>
            <person name="Jorgensen S.L."/>
            <person name="Zaremba-Niedzwiedzka K."/>
            <person name="Martijn J."/>
            <person name="Lind A.E."/>
            <person name="van Eijk R."/>
            <person name="Schleper C."/>
            <person name="Guy L."/>
            <person name="Ettema T.J."/>
        </authorList>
    </citation>
    <scope>NUCLEOTIDE SEQUENCE</scope>
</reference>
<comment type="caution">
    <text evidence="1">The sequence shown here is derived from an EMBL/GenBank/DDBJ whole genome shotgun (WGS) entry which is preliminary data.</text>
</comment>
<evidence type="ECO:0000313" key="1">
    <source>
        <dbReference type="EMBL" id="KKK73382.1"/>
    </source>
</evidence>
<proteinExistence type="predicted"/>
<protein>
    <submittedName>
        <fullName evidence="1">Uncharacterized protein</fullName>
    </submittedName>
</protein>
<gene>
    <name evidence="1" type="ORF">LCGC14_2894420</name>
</gene>
<name>A0A0F8XWC3_9ZZZZ</name>
<sequence>MERKVDDLSIIIKALRNTYYNKVADEIERLIKIRDEREAKITAEAYEEALRSTKDW</sequence>
<dbReference type="AlphaFoldDB" id="A0A0F8XWC3"/>
<dbReference type="EMBL" id="LAZR01056810">
    <property type="protein sequence ID" value="KKK73382.1"/>
    <property type="molecule type" value="Genomic_DNA"/>
</dbReference>